<dbReference type="EMBL" id="MN740401">
    <property type="protein sequence ID" value="QHU04606.1"/>
    <property type="molecule type" value="Genomic_DNA"/>
</dbReference>
<evidence type="ECO:0000313" key="1">
    <source>
        <dbReference type="EMBL" id="QHU04606.1"/>
    </source>
</evidence>
<sequence length="140" mass="15951">MSCPDCSTTLIIHLKPNCSACEKYVCPKCHWGTRYFCPLRAEPETPCDRYCTHVTRVGDSIVCRKHGRRRDELICGRHCGCARKNTTTEFYPAPKEDEPEDRVGCKTCGAYDMPLKENMELYKTWGFVCSDCADGILARK</sequence>
<proteinExistence type="predicted"/>
<protein>
    <submittedName>
        <fullName evidence="1">Uncharacterized protein</fullName>
    </submittedName>
</protein>
<accession>A0A6C0JIJ0</accession>
<reference evidence="1" key="1">
    <citation type="journal article" date="2020" name="Nature">
        <title>Giant virus diversity and host interactions through global metagenomics.</title>
        <authorList>
            <person name="Schulz F."/>
            <person name="Roux S."/>
            <person name="Paez-Espino D."/>
            <person name="Jungbluth S."/>
            <person name="Walsh D.A."/>
            <person name="Denef V.J."/>
            <person name="McMahon K.D."/>
            <person name="Konstantinidis K.T."/>
            <person name="Eloe-Fadrosh E.A."/>
            <person name="Kyrpides N.C."/>
            <person name="Woyke T."/>
        </authorList>
    </citation>
    <scope>NUCLEOTIDE SEQUENCE</scope>
    <source>
        <strain evidence="1">GVMAG-M-3300027708-51</strain>
    </source>
</reference>
<organism evidence="1">
    <name type="scientific">viral metagenome</name>
    <dbReference type="NCBI Taxonomy" id="1070528"/>
    <lineage>
        <taxon>unclassified sequences</taxon>
        <taxon>metagenomes</taxon>
        <taxon>organismal metagenomes</taxon>
    </lineage>
</organism>
<dbReference type="AlphaFoldDB" id="A0A6C0JIJ0"/>
<name>A0A6C0JIJ0_9ZZZZ</name>